<protein>
    <recommendedName>
        <fullName evidence="3">Helix-turn-helix domain-containing protein</fullName>
    </recommendedName>
</protein>
<feature type="region of interest" description="Disordered" evidence="1">
    <location>
        <begin position="68"/>
        <end position="88"/>
    </location>
</feature>
<proteinExistence type="predicted"/>
<name>X1JPK0_9ZZZZ</name>
<evidence type="ECO:0000313" key="2">
    <source>
        <dbReference type="EMBL" id="GAH95957.1"/>
    </source>
</evidence>
<dbReference type="AlphaFoldDB" id="X1JPK0"/>
<reference evidence="2" key="1">
    <citation type="journal article" date="2014" name="Front. Microbiol.">
        <title>High frequency of phylogenetically diverse reductive dehalogenase-homologous genes in deep subseafloor sedimentary metagenomes.</title>
        <authorList>
            <person name="Kawai M."/>
            <person name="Futagami T."/>
            <person name="Toyoda A."/>
            <person name="Takaki Y."/>
            <person name="Nishi S."/>
            <person name="Hori S."/>
            <person name="Arai W."/>
            <person name="Tsubouchi T."/>
            <person name="Morono Y."/>
            <person name="Uchiyama I."/>
            <person name="Ito T."/>
            <person name="Fujiyama A."/>
            <person name="Inagaki F."/>
            <person name="Takami H."/>
        </authorList>
    </citation>
    <scope>NUCLEOTIDE SEQUENCE</scope>
    <source>
        <strain evidence="2">Expedition CK06-06</strain>
    </source>
</reference>
<evidence type="ECO:0000256" key="1">
    <source>
        <dbReference type="SAM" id="MobiDB-lite"/>
    </source>
</evidence>
<sequence>MGKKVYHDIKGACEYANVDRRTIYNWIKRGILIDGEIRLFLPMRTFEGMPLVNEIDLDNFMIEIGHNPEEENNQTIDQQSKKGVSMAEDESLDAQDVLDYLEDVMEENKLRPGQKIDTLLHAVEDEIEEEED</sequence>
<comment type="caution">
    <text evidence="2">The sequence shown here is derived from an EMBL/GenBank/DDBJ whole genome shotgun (WGS) entry which is preliminary data.</text>
</comment>
<organism evidence="2">
    <name type="scientific">marine sediment metagenome</name>
    <dbReference type="NCBI Taxonomy" id="412755"/>
    <lineage>
        <taxon>unclassified sequences</taxon>
        <taxon>metagenomes</taxon>
        <taxon>ecological metagenomes</taxon>
    </lineage>
</organism>
<accession>X1JPK0</accession>
<evidence type="ECO:0008006" key="3">
    <source>
        <dbReference type="Google" id="ProtNLM"/>
    </source>
</evidence>
<dbReference type="EMBL" id="BARV01000265">
    <property type="protein sequence ID" value="GAH95957.1"/>
    <property type="molecule type" value="Genomic_DNA"/>
</dbReference>
<feature type="compositionally biased region" description="Polar residues" evidence="1">
    <location>
        <begin position="73"/>
        <end position="82"/>
    </location>
</feature>
<gene>
    <name evidence="2" type="ORF">S06H3_01133</name>
</gene>